<proteinExistence type="predicted"/>
<keyword evidence="1" id="KW-0812">Transmembrane</keyword>
<feature type="transmembrane region" description="Helical" evidence="1">
    <location>
        <begin position="9"/>
        <end position="29"/>
    </location>
</feature>
<organism evidence="2 3">
    <name type="scientific">Thermosporothrix hazakensis</name>
    <dbReference type="NCBI Taxonomy" id="644383"/>
    <lineage>
        <taxon>Bacteria</taxon>
        <taxon>Bacillati</taxon>
        <taxon>Chloroflexota</taxon>
        <taxon>Ktedonobacteria</taxon>
        <taxon>Ktedonobacterales</taxon>
        <taxon>Thermosporotrichaceae</taxon>
        <taxon>Thermosporothrix</taxon>
    </lineage>
</organism>
<dbReference type="AlphaFoldDB" id="A0A326TY52"/>
<evidence type="ECO:0000256" key="1">
    <source>
        <dbReference type="SAM" id="Phobius"/>
    </source>
</evidence>
<dbReference type="RefSeq" id="WP_111326144.1">
    <property type="nucleotide sequence ID" value="NZ_BIFX01000003.1"/>
</dbReference>
<comment type="caution">
    <text evidence="2">The sequence shown here is derived from an EMBL/GenBank/DDBJ whole genome shotgun (WGS) entry which is preliminary data.</text>
</comment>
<gene>
    <name evidence="2" type="ORF">EI42_05918</name>
</gene>
<keyword evidence="1" id="KW-1133">Transmembrane helix</keyword>
<evidence type="ECO:0000313" key="3">
    <source>
        <dbReference type="Proteomes" id="UP000248806"/>
    </source>
</evidence>
<keyword evidence="3" id="KW-1185">Reference proteome</keyword>
<protein>
    <submittedName>
        <fullName evidence="2">Uncharacterized protein</fullName>
    </submittedName>
</protein>
<reference evidence="2 3" key="1">
    <citation type="submission" date="2018-06" db="EMBL/GenBank/DDBJ databases">
        <title>Genomic Encyclopedia of Archaeal and Bacterial Type Strains, Phase II (KMG-II): from individual species to whole genera.</title>
        <authorList>
            <person name="Goeker M."/>
        </authorList>
    </citation>
    <scope>NUCLEOTIDE SEQUENCE [LARGE SCALE GENOMIC DNA]</scope>
    <source>
        <strain evidence="2 3">ATCC BAA-1881</strain>
    </source>
</reference>
<feature type="transmembrane region" description="Helical" evidence="1">
    <location>
        <begin position="35"/>
        <end position="54"/>
    </location>
</feature>
<accession>A0A326TY52</accession>
<dbReference type="EMBL" id="QKUF01000042">
    <property type="protein sequence ID" value="PZW20545.1"/>
    <property type="molecule type" value="Genomic_DNA"/>
</dbReference>
<feature type="transmembrane region" description="Helical" evidence="1">
    <location>
        <begin position="74"/>
        <end position="94"/>
    </location>
</feature>
<keyword evidence="1" id="KW-0472">Membrane</keyword>
<sequence>MKTLLQKFALFFSVLAVVLAIGMVAFIIFDRSLHFFTYAGIALFLDLGIILILLSKMDKNNEKENLKRPQSKWFLYTGVLFIILSFLCLFLLIIK</sequence>
<dbReference type="Proteomes" id="UP000248806">
    <property type="component" value="Unassembled WGS sequence"/>
</dbReference>
<name>A0A326TY52_THEHA</name>
<evidence type="ECO:0000313" key="2">
    <source>
        <dbReference type="EMBL" id="PZW20545.1"/>
    </source>
</evidence>